<dbReference type="NCBIfam" id="TIGR02243">
    <property type="entry name" value="putative baseplate assembly protein"/>
    <property type="match status" value="1"/>
</dbReference>
<comment type="caution">
    <text evidence="1">The sequence shown here is derived from an EMBL/GenBank/DDBJ whole genome shotgun (WGS) entry which is preliminary data.</text>
</comment>
<protein>
    <submittedName>
        <fullName evidence="1">Baseplate assembly protein</fullName>
    </submittedName>
</protein>
<dbReference type="RefSeq" id="WP_188968760.1">
    <property type="nucleotide sequence ID" value="NZ_BMKW01000008.1"/>
</dbReference>
<keyword evidence="2" id="KW-1185">Reference proteome</keyword>
<gene>
    <name evidence="1" type="ORF">GCM10011320_34350</name>
</gene>
<dbReference type="AlphaFoldDB" id="A0A917NTP9"/>
<sequence length="654" mass="69583">MPLADGFPRLDDRRFADLVNEARARIPRYTPEWTDFNAGDPGFALVELFAWMSELLLYRLGRVPELNYLKFLELVGIELAPARPASGVVVFPVRSAFAGDSVSVAARTAIEAAQPDDTGPIVFETERPLTALRSRLEAVQSFDGYAYADLSQANTDLAGFLPFGPLANAGAALLLGFSADAPLPASAELSLAFWPSSDRPVPPPTPCGGGAVPVAAPARLVWEFWAGTEWRKLTLFSDDTLALTRSGIVLLRMPGKDEAVAAKLGRKTDANRWWLRARLDQASYETAPLLRGVRANAVRVLQARSVAGEVLGGSDATPGQTFALDNAPVLAATLAIEVDETGTPEPWTEVSDFFGSGPDDPHYVLNRTTGEVRFGDGTRGRIPAANPDNPQAAIVARFYRHGGGRRGNLAAGQITTPMSSLPGIDVGRLTNPIASEGGTDEESLDAAIQRAPVALKARDRAVTVDDFELLAKQAGPIARAHAMPLHHPEFPGIAVPGVVTVLVVPDTADPAPVPSEALLRTVCAHLDQRRLLTTELYVTGPAYVDVALRLDVIAMEDADTAALTLAVEDALRAYLHPLTGGADGLGWPFGGTLFFGELYRRALLPGAARVPELVITLNGVEQPLCQDVAIPAGALVRLGEVDVAVRYEAMEGAS</sequence>
<dbReference type="EMBL" id="BMKW01000008">
    <property type="protein sequence ID" value="GGJ24213.1"/>
    <property type="molecule type" value="Genomic_DNA"/>
</dbReference>
<proteinExistence type="predicted"/>
<dbReference type="InterPro" id="IPR011749">
    <property type="entry name" value="CHP02243"/>
</dbReference>
<dbReference type="Proteomes" id="UP000661507">
    <property type="component" value="Unassembled WGS sequence"/>
</dbReference>
<name>A0A917NTP9_9PROT</name>
<reference evidence="1" key="2">
    <citation type="submission" date="2020-09" db="EMBL/GenBank/DDBJ databases">
        <authorList>
            <person name="Sun Q."/>
            <person name="Zhou Y."/>
        </authorList>
    </citation>
    <scope>NUCLEOTIDE SEQUENCE</scope>
    <source>
        <strain evidence="1">CGMCC 1.3617</strain>
    </source>
</reference>
<evidence type="ECO:0000313" key="1">
    <source>
        <dbReference type="EMBL" id="GGJ24213.1"/>
    </source>
</evidence>
<evidence type="ECO:0000313" key="2">
    <source>
        <dbReference type="Proteomes" id="UP000661507"/>
    </source>
</evidence>
<reference evidence="1" key="1">
    <citation type="journal article" date="2014" name="Int. J. Syst. Evol. Microbiol.">
        <title>Complete genome sequence of Corynebacterium casei LMG S-19264T (=DSM 44701T), isolated from a smear-ripened cheese.</title>
        <authorList>
            <consortium name="US DOE Joint Genome Institute (JGI-PGF)"/>
            <person name="Walter F."/>
            <person name="Albersmeier A."/>
            <person name="Kalinowski J."/>
            <person name="Ruckert C."/>
        </authorList>
    </citation>
    <scope>NUCLEOTIDE SEQUENCE</scope>
    <source>
        <strain evidence="1">CGMCC 1.3617</strain>
    </source>
</reference>
<organism evidence="1 2">
    <name type="scientific">Neoroseomonas lacus</name>
    <dbReference type="NCBI Taxonomy" id="287609"/>
    <lineage>
        <taxon>Bacteria</taxon>
        <taxon>Pseudomonadati</taxon>
        <taxon>Pseudomonadota</taxon>
        <taxon>Alphaproteobacteria</taxon>
        <taxon>Acetobacterales</taxon>
        <taxon>Acetobacteraceae</taxon>
        <taxon>Neoroseomonas</taxon>
    </lineage>
</organism>
<accession>A0A917NTP9</accession>